<dbReference type="PANTHER" id="PTHR11207">
    <property type="entry name" value="RIBONUCLEASE III"/>
    <property type="match status" value="1"/>
</dbReference>
<keyword evidence="7 15" id="KW-0507">mRNA processing</keyword>
<evidence type="ECO:0000259" key="16">
    <source>
        <dbReference type="PROSITE" id="PS50137"/>
    </source>
</evidence>
<comment type="subunit">
    <text evidence="4 15">Homodimer.</text>
</comment>
<dbReference type="EC" id="3.1.26.3" evidence="15"/>
<dbReference type="GO" id="GO:0046872">
    <property type="term" value="F:metal ion binding"/>
    <property type="evidence" value="ECO:0007669"/>
    <property type="project" value="UniProtKB-KW"/>
</dbReference>
<feature type="binding site" evidence="15">
    <location>
        <position position="118"/>
    </location>
    <ligand>
        <name>Mg(2+)</name>
        <dbReference type="ChEBI" id="CHEBI:18420"/>
    </ligand>
</feature>
<dbReference type="GO" id="GO:0019843">
    <property type="term" value="F:rRNA binding"/>
    <property type="evidence" value="ECO:0007669"/>
    <property type="project" value="UniProtKB-KW"/>
</dbReference>
<evidence type="ECO:0000256" key="11">
    <source>
        <dbReference type="ARBA" id="ARBA00022759"/>
    </source>
</evidence>
<dbReference type="Gene3D" id="3.30.160.20">
    <property type="match status" value="1"/>
</dbReference>
<dbReference type="Pfam" id="PF14622">
    <property type="entry name" value="Ribonucleas_3_3"/>
    <property type="match status" value="1"/>
</dbReference>
<evidence type="ECO:0000256" key="4">
    <source>
        <dbReference type="ARBA" id="ARBA00011738"/>
    </source>
</evidence>
<dbReference type="FunFam" id="1.10.1520.10:FF:000001">
    <property type="entry name" value="Ribonuclease 3"/>
    <property type="match status" value="1"/>
</dbReference>
<dbReference type="InterPro" id="IPR011907">
    <property type="entry name" value="RNase_III"/>
</dbReference>
<feature type="active site" evidence="15">
    <location>
        <position position="49"/>
    </location>
</feature>
<dbReference type="InterPro" id="IPR036389">
    <property type="entry name" value="RNase_III_sf"/>
</dbReference>
<dbReference type="CDD" id="cd10845">
    <property type="entry name" value="DSRM_RNAse_III_family"/>
    <property type="match status" value="1"/>
</dbReference>
<dbReference type="GO" id="GO:0006397">
    <property type="term" value="P:mRNA processing"/>
    <property type="evidence" value="ECO:0007669"/>
    <property type="project" value="UniProtKB-UniRule"/>
</dbReference>
<dbReference type="SMART" id="SM00535">
    <property type="entry name" value="RIBOc"/>
    <property type="match status" value="1"/>
</dbReference>
<keyword evidence="5 15" id="KW-0963">Cytoplasm</keyword>
<keyword evidence="15" id="KW-0699">rRNA-binding</keyword>
<keyword evidence="10 15" id="KW-0479">Metal-binding</keyword>
<evidence type="ECO:0000256" key="3">
    <source>
        <dbReference type="ARBA" id="ARBA00010183"/>
    </source>
</evidence>
<evidence type="ECO:0000256" key="15">
    <source>
        <dbReference type="HAMAP-Rule" id="MF_00104"/>
    </source>
</evidence>
<dbReference type="EMBL" id="CP035281">
    <property type="protein sequence ID" value="QAT42418.1"/>
    <property type="molecule type" value="Genomic_DNA"/>
</dbReference>
<evidence type="ECO:0000256" key="14">
    <source>
        <dbReference type="ARBA" id="ARBA00022884"/>
    </source>
</evidence>
<sequence>MNSVEFQKNISYEFQNPDYLEKALTHSSFVKEKDERCGKDNERLEFLGDAFFDAVISEDLYRKLAHVSEGRLTKLRASIVCEKSLAQKAKELNLGKFLKMGKGEENTGGRERDSILADAMEAVMAAIFLDGGFEEAKKFILRTFGETIENAVSGKLSRDYKTELQESLQTNGDVKIQYQVDRQEGPDHDKTFFVSLLVEEKLLGKGVGKSKKEAEQNAARYALESGGDKCILKE</sequence>
<dbReference type="KEGG" id="amij:EQM06_03780"/>
<keyword evidence="6 15" id="KW-0698">rRNA processing</keyword>
<keyword evidence="19" id="KW-1185">Reference proteome</keyword>
<keyword evidence="11 15" id="KW-0255">Endonuclease</keyword>
<comment type="function">
    <text evidence="15">Digests double-stranded RNA. Involved in the processing of primary rRNA transcript to yield the immediate precursors to the large and small rRNAs (23S and 16S). Processes some mRNAs, and tRNAs when they are encoded in the rRNA operon. Processes pre-crRNA and tracrRNA of type II CRISPR loci if present in the organism.</text>
</comment>
<evidence type="ECO:0000256" key="7">
    <source>
        <dbReference type="ARBA" id="ARBA00022664"/>
    </source>
</evidence>
<keyword evidence="13 15" id="KW-0460">Magnesium</keyword>
<reference evidence="18 19" key="1">
    <citation type="submission" date="2019-01" db="EMBL/GenBank/DDBJ databases">
        <title>Draft genomes of a novel of Aminipila strains.</title>
        <authorList>
            <person name="Ma S."/>
        </authorList>
    </citation>
    <scope>NUCLEOTIDE SEQUENCE [LARGE SCALE GENOMIC DNA]</scope>
    <source>
        <strain evidence="19">JN-39</strain>
    </source>
</reference>
<dbReference type="AlphaFoldDB" id="A0A410PU67"/>
<feature type="binding site" evidence="15">
    <location>
        <position position="121"/>
    </location>
    <ligand>
        <name>Mg(2+)</name>
        <dbReference type="ChEBI" id="CHEBI:18420"/>
    </ligand>
</feature>
<dbReference type="PROSITE" id="PS50142">
    <property type="entry name" value="RNASE_3_2"/>
    <property type="match status" value="1"/>
</dbReference>
<dbReference type="InterPro" id="IPR014720">
    <property type="entry name" value="dsRBD_dom"/>
</dbReference>
<organism evidence="18 19">
    <name type="scientific">Aminipila luticellarii</name>
    <dbReference type="NCBI Taxonomy" id="2507160"/>
    <lineage>
        <taxon>Bacteria</taxon>
        <taxon>Bacillati</taxon>
        <taxon>Bacillota</taxon>
        <taxon>Clostridia</taxon>
        <taxon>Peptostreptococcales</taxon>
        <taxon>Anaerovoracaceae</taxon>
        <taxon>Aminipila</taxon>
    </lineage>
</organism>
<dbReference type="CDD" id="cd00593">
    <property type="entry name" value="RIBOc"/>
    <property type="match status" value="1"/>
</dbReference>
<comment type="similarity">
    <text evidence="3">Belongs to the ribonuclease III family.</text>
</comment>
<evidence type="ECO:0000256" key="1">
    <source>
        <dbReference type="ARBA" id="ARBA00000109"/>
    </source>
</evidence>
<evidence type="ECO:0000256" key="8">
    <source>
        <dbReference type="ARBA" id="ARBA00022694"/>
    </source>
</evidence>
<name>A0A410PU67_9FIRM</name>
<dbReference type="FunFam" id="3.30.160.20:FF:000003">
    <property type="entry name" value="Ribonuclease 3"/>
    <property type="match status" value="1"/>
</dbReference>
<dbReference type="Proteomes" id="UP000287601">
    <property type="component" value="Chromosome"/>
</dbReference>
<evidence type="ECO:0000256" key="10">
    <source>
        <dbReference type="ARBA" id="ARBA00022723"/>
    </source>
</evidence>
<dbReference type="GO" id="GO:0005737">
    <property type="term" value="C:cytoplasm"/>
    <property type="evidence" value="ECO:0007669"/>
    <property type="project" value="UniProtKB-SubCell"/>
</dbReference>
<dbReference type="GO" id="GO:0042802">
    <property type="term" value="F:identical protein binding"/>
    <property type="evidence" value="ECO:0007669"/>
    <property type="project" value="UniProtKB-ARBA"/>
</dbReference>
<evidence type="ECO:0000256" key="13">
    <source>
        <dbReference type="ARBA" id="ARBA00022842"/>
    </source>
</evidence>
<dbReference type="RefSeq" id="WP_128745068.1">
    <property type="nucleotide sequence ID" value="NZ_CP035281.1"/>
</dbReference>
<gene>
    <name evidence="15" type="primary">rnc</name>
    <name evidence="18" type="ORF">EQM06_03780</name>
</gene>
<proteinExistence type="inferred from homology"/>
<dbReference type="OrthoDB" id="9805026at2"/>
<dbReference type="PROSITE" id="PS00517">
    <property type="entry name" value="RNASE_3_1"/>
    <property type="match status" value="1"/>
</dbReference>
<dbReference type="GO" id="GO:0003725">
    <property type="term" value="F:double-stranded RNA binding"/>
    <property type="evidence" value="ECO:0007669"/>
    <property type="project" value="TreeGrafter"/>
</dbReference>
<dbReference type="Gene3D" id="1.10.1520.10">
    <property type="entry name" value="Ribonuclease III domain"/>
    <property type="match status" value="1"/>
</dbReference>
<keyword evidence="9 15" id="KW-0540">Nuclease</keyword>
<feature type="active site" evidence="15">
    <location>
        <position position="121"/>
    </location>
</feature>
<keyword evidence="14 15" id="KW-0694">RNA-binding</keyword>
<accession>A0A410PU67</accession>
<feature type="domain" description="DRBM" evidence="16">
    <location>
        <begin position="159"/>
        <end position="228"/>
    </location>
</feature>
<dbReference type="SMART" id="SM00358">
    <property type="entry name" value="DSRM"/>
    <property type="match status" value="1"/>
</dbReference>
<keyword evidence="8 15" id="KW-0819">tRNA processing</keyword>
<dbReference type="PANTHER" id="PTHR11207:SF0">
    <property type="entry name" value="RIBONUCLEASE 3"/>
    <property type="match status" value="1"/>
</dbReference>
<dbReference type="SUPFAM" id="SSF69065">
    <property type="entry name" value="RNase III domain-like"/>
    <property type="match status" value="1"/>
</dbReference>
<dbReference type="HAMAP" id="MF_00104">
    <property type="entry name" value="RNase_III"/>
    <property type="match status" value="1"/>
</dbReference>
<dbReference type="GO" id="GO:0008033">
    <property type="term" value="P:tRNA processing"/>
    <property type="evidence" value="ECO:0007669"/>
    <property type="project" value="UniProtKB-KW"/>
</dbReference>
<evidence type="ECO:0000256" key="9">
    <source>
        <dbReference type="ARBA" id="ARBA00022722"/>
    </source>
</evidence>
<protein>
    <recommendedName>
        <fullName evidence="15">Ribonuclease 3</fullName>
        <ecNumber evidence="15">3.1.26.3</ecNumber>
    </recommendedName>
    <alternativeName>
        <fullName evidence="15">Ribonuclease III</fullName>
        <shortName evidence="15">RNase III</shortName>
    </alternativeName>
</protein>
<comment type="cofactor">
    <cofactor evidence="15">
        <name>Mg(2+)</name>
        <dbReference type="ChEBI" id="CHEBI:18420"/>
    </cofactor>
</comment>
<comment type="catalytic activity">
    <reaction evidence="1 15">
        <text>Endonucleolytic cleavage to 5'-phosphomonoester.</text>
        <dbReference type="EC" id="3.1.26.3"/>
    </reaction>
</comment>
<evidence type="ECO:0000256" key="6">
    <source>
        <dbReference type="ARBA" id="ARBA00022552"/>
    </source>
</evidence>
<dbReference type="PROSITE" id="PS50137">
    <property type="entry name" value="DS_RBD"/>
    <property type="match status" value="1"/>
</dbReference>
<dbReference type="GO" id="GO:0004525">
    <property type="term" value="F:ribonuclease III activity"/>
    <property type="evidence" value="ECO:0007669"/>
    <property type="project" value="UniProtKB-UniRule"/>
</dbReference>
<keyword evidence="12 15" id="KW-0378">Hydrolase</keyword>
<feature type="domain" description="RNase III" evidence="17">
    <location>
        <begin position="3"/>
        <end position="132"/>
    </location>
</feature>
<dbReference type="Pfam" id="PF00035">
    <property type="entry name" value="dsrm"/>
    <property type="match status" value="1"/>
</dbReference>
<dbReference type="InterPro" id="IPR000999">
    <property type="entry name" value="RNase_III_dom"/>
</dbReference>
<dbReference type="GO" id="GO:0010468">
    <property type="term" value="P:regulation of gene expression"/>
    <property type="evidence" value="ECO:0007669"/>
    <property type="project" value="TreeGrafter"/>
</dbReference>
<dbReference type="GO" id="GO:0006364">
    <property type="term" value="P:rRNA processing"/>
    <property type="evidence" value="ECO:0007669"/>
    <property type="project" value="UniProtKB-UniRule"/>
</dbReference>
<dbReference type="NCBIfam" id="TIGR02191">
    <property type="entry name" value="RNaseIII"/>
    <property type="match status" value="1"/>
</dbReference>
<evidence type="ECO:0000256" key="5">
    <source>
        <dbReference type="ARBA" id="ARBA00022490"/>
    </source>
</evidence>
<evidence type="ECO:0000313" key="19">
    <source>
        <dbReference type="Proteomes" id="UP000287601"/>
    </source>
</evidence>
<evidence type="ECO:0000256" key="12">
    <source>
        <dbReference type="ARBA" id="ARBA00022801"/>
    </source>
</evidence>
<evidence type="ECO:0000313" key="18">
    <source>
        <dbReference type="EMBL" id="QAT42418.1"/>
    </source>
</evidence>
<feature type="binding site" evidence="15">
    <location>
        <position position="45"/>
    </location>
    <ligand>
        <name>Mg(2+)</name>
        <dbReference type="ChEBI" id="CHEBI:18420"/>
    </ligand>
</feature>
<dbReference type="SUPFAM" id="SSF54768">
    <property type="entry name" value="dsRNA-binding domain-like"/>
    <property type="match status" value="1"/>
</dbReference>
<evidence type="ECO:0000256" key="2">
    <source>
        <dbReference type="ARBA" id="ARBA00004496"/>
    </source>
</evidence>
<evidence type="ECO:0000259" key="17">
    <source>
        <dbReference type="PROSITE" id="PS50142"/>
    </source>
</evidence>
<comment type="subcellular location">
    <subcellularLocation>
        <location evidence="2 15">Cytoplasm</location>
    </subcellularLocation>
</comment>